<comment type="caution">
    <text evidence="12">The sequence shown here is derived from an EMBL/GenBank/DDBJ whole genome shotgun (WGS) entry which is preliminary data.</text>
</comment>
<keyword evidence="7" id="KW-0539">Nucleus</keyword>
<dbReference type="PANTHER" id="PTHR13620:SF109">
    <property type="entry name" value="3'-5' EXONUCLEASE"/>
    <property type="match status" value="1"/>
</dbReference>
<evidence type="ECO:0000256" key="2">
    <source>
        <dbReference type="ARBA" id="ARBA00022722"/>
    </source>
</evidence>
<dbReference type="InterPro" id="IPR012337">
    <property type="entry name" value="RNaseH-like_sf"/>
</dbReference>
<feature type="region of interest" description="Disordered" evidence="10">
    <location>
        <begin position="20"/>
        <end position="46"/>
    </location>
</feature>
<dbReference type="InterPro" id="IPR002562">
    <property type="entry name" value="3'-5'_exonuclease_dom"/>
</dbReference>
<dbReference type="OrthoDB" id="1920326at2759"/>
<evidence type="ECO:0000256" key="6">
    <source>
        <dbReference type="ARBA" id="ARBA00022842"/>
    </source>
</evidence>
<keyword evidence="2" id="KW-0540">Nuclease</keyword>
<feature type="region of interest" description="Disordered" evidence="10">
    <location>
        <begin position="129"/>
        <end position="151"/>
    </location>
</feature>
<feature type="region of interest" description="Disordered" evidence="10">
    <location>
        <begin position="165"/>
        <end position="186"/>
    </location>
</feature>
<dbReference type="RefSeq" id="XP_041165304.1">
    <property type="nucleotide sequence ID" value="XM_041305810.1"/>
</dbReference>
<dbReference type="Gene3D" id="3.30.420.10">
    <property type="entry name" value="Ribonuclease H-like superfamily/Ribonuclease H"/>
    <property type="match status" value="1"/>
</dbReference>
<evidence type="ECO:0000256" key="10">
    <source>
        <dbReference type="SAM" id="MobiDB-lite"/>
    </source>
</evidence>
<feature type="compositionally biased region" description="Polar residues" evidence="10">
    <location>
        <begin position="134"/>
        <end position="144"/>
    </location>
</feature>
<feature type="compositionally biased region" description="Basic and acidic residues" evidence="10">
    <location>
        <begin position="28"/>
        <end position="43"/>
    </location>
</feature>
<keyword evidence="13" id="KW-1185">Reference proteome</keyword>
<dbReference type="CDD" id="cd06141">
    <property type="entry name" value="WRN_exo"/>
    <property type="match status" value="1"/>
</dbReference>
<evidence type="ECO:0000259" key="11">
    <source>
        <dbReference type="Pfam" id="PF01612"/>
    </source>
</evidence>
<feature type="domain" description="3'-5' exonuclease" evidence="11">
    <location>
        <begin position="224"/>
        <end position="395"/>
    </location>
</feature>
<organism evidence="12 13">
    <name type="scientific">Suillus plorans</name>
    <dbReference type="NCBI Taxonomy" id="116603"/>
    <lineage>
        <taxon>Eukaryota</taxon>
        <taxon>Fungi</taxon>
        <taxon>Dikarya</taxon>
        <taxon>Basidiomycota</taxon>
        <taxon>Agaricomycotina</taxon>
        <taxon>Agaricomycetes</taxon>
        <taxon>Agaricomycetidae</taxon>
        <taxon>Boletales</taxon>
        <taxon>Suillineae</taxon>
        <taxon>Suillaceae</taxon>
        <taxon>Suillus</taxon>
    </lineage>
</organism>
<dbReference type="InterPro" id="IPR036397">
    <property type="entry name" value="RNaseH_sf"/>
</dbReference>
<sequence length="539" mass="59964">MATKNCVLSSTRVVYRQSILQSPTRKRTNSEVHDTSQPRKAFGDLDDTVDSDSSIEIFEGNLFSGKKKLKGAKDLCEKQPKPIHPFFLAQSRRKIALTSALSKSNSKVENLDENLRSTECVALRPDKVPKKSLNHTNTMETGTSRRGIVPKKMGSDINKTELHNSTSMAVARSSGPGGRMPEYYKGKGSRVTVSKSESFAEAASQMPNYSYANYCTPSPAVVYTRCEDEANKLVQTLESPLGFDLEWRVLWNSGAQERRTALVQLCDKSTILLIQVSQMKRFPERVLEVIESPNVVKTGANIHNDGEKLYRDFGITTRGLVELGALAHVADDTFSSMYKRRVVSLAKMVAMYLMCNLVKSKERTSNWEADLNNKMVHYAANDAHAALMVHLKLLNLAKAGNKELDPTQYTSSVDPPSQRAGSIKVISSPTPPEFDAPSLASTPPRPQYMRAYNLWHHRNTPLDKMCDILKTGGRVEPLKESTVISYVVGAIQADTSLPFNMSKLLELVKMEAGSWSRHRAWLMDAERSGRGCCVPPELE</sequence>
<dbReference type="GO" id="GO:0006139">
    <property type="term" value="P:nucleobase-containing compound metabolic process"/>
    <property type="evidence" value="ECO:0007669"/>
    <property type="project" value="InterPro"/>
</dbReference>
<evidence type="ECO:0000256" key="9">
    <source>
        <dbReference type="ARBA" id="ARBA00042761"/>
    </source>
</evidence>
<keyword evidence="5" id="KW-0269">Exonuclease</keyword>
<dbReference type="SUPFAM" id="SSF53098">
    <property type="entry name" value="Ribonuclease H-like"/>
    <property type="match status" value="1"/>
</dbReference>
<dbReference type="GO" id="GO:0046872">
    <property type="term" value="F:metal ion binding"/>
    <property type="evidence" value="ECO:0007669"/>
    <property type="project" value="UniProtKB-KW"/>
</dbReference>
<evidence type="ECO:0000256" key="3">
    <source>
        <dbReference type="ARBA" id="ARBA00022723"/>
    </source>
</evidence>
<dbReference type="GO" id="GO:0005634">
    <property type="term" value="C:nucleus"/>
    <property type="evidence" value="ECO:0007669"/>
    <property type="project" value="UniProtKB-SubCell"/>
</dbReference>
<dbReference type="Proteomes" id="UP000719766">
    <property type="component" value="Unassembled WGS sequence"/>
</dbReference>
<evidence type="ECO:0000256" key="5">
    <source>
        <dbReference type="ARBA" id="ARBA00022839"/>
    </source>
</evidence>
<dbReference type="GO" id="GO:0008408">
    <property type="term" value="F:3'-5' exonuclease activity"/>
    <property type="evidence" value="ECO:0007669"/>
    <property type="project" value="InterPro"/>
</dbReference>
<evidence type="ECO:0000256" key="8">
    <source>
        <dbReference type="ARBA" id="ARBA00040531"/>
    </source>
</evidence>
<dbReference type="Pfam" id="PF01612">
    <property type="entry name" value="DNA_pol_A_exo1"/>
    <property type="match status" value="1"/>
</dbReference>
<dbReference type="GO" id="GO:0003676">
    <property type="term" value="F:nucleic acid binding"/>
    <property type="evidence" value="ECO:0007669"/>
    <property type="project" value="InterPro"/>
</dbReference>
<keyword evidence="4" id="KW-0378">Hydrolase</keyword>
<evidence type="ECO:0000313" key="12">
    <source>
        <dbReference type="EMBL" id="KAG1802112.1"/>
    </source>
</evidence>
<dbReference type="AlphaFoldDB" id="A0A9P7DST3"/>
<protein>
    <recommendedName>
        <fullName evidence="8">3'-5' exonuclease</fullName>
    </recommendedName>
    <alternativeName>
        <fullName evidence="9">Werner Syndrome-like exonuclease</fullName>
    </alternativeName>
</protein>
<evidence type="ECO:0000313" key="13">
    <source>
        <dbReference type="Proteomes" id="UP000719766"/>
    </source>
</evidence>
<dbReference type="EMBL" id="JABBWE010000006">
    <property type="protein sequence ID" value="KAG1802112.1"/>
    <property type="molecule type" value="Genomic_DNA"/>
</dbReference>
<dbReference type="PANTHER" id="PTHR13620">
    <property type="entry name" value="3-5 EXONUCLEASE"/>
    <property type="match status" value="1"/>
</dbReference>
<gene>
    <name evidence="12" type="ORF">HD556DRAFT_1438148</name>
</gene>
<proteinExistence type="predicted"/>
<keyword evidence="3" id="KW-0479">Metal-binding</keyword>
<reference evidence="12" key="1">
    <citation type="journal article" date="2020" name="New Phytol.">
        <title>Comparative genomics reveals dynamic genome evolution in host specialist ectomycorrhizal fungi.</title>
        <authorList>
            <person name="Lofgren L.A."/>
            <person name="Nguyen N.H."/>
            <person name="Vilgalys R."/>
            <person name="Ruytinx J."/>
            <person name="Liao H.L."/>
            <person name="Branco S."/>
            <person name="Kuo A."/>
            <person name="LaButti K."/>
            <person name="Lipzen A."/>
            <person name="Andreopoulos W."/>
            <person name="Pangilinan J."/>
            <person name="Riley R."/>
            <person name="Hundley H."/>
            <person name="Na H."/>
            <person name="Barry K."/>
            <person name="Grigoriev I.V."/>
            <person name="Stajich J.E."/>
            <person name="Kennedy P.G."/>
        </authorList>
    </citation>
    <scope>NUCLEOTIDE SEQUENCE</scope>
    <source>
        <strain evidence="12">S12</strain>
    </source>
</reference>
<dbReference type="InterPro" id="IPR051132">
    <property type="entry name" value="3-5_Exonuclease_domain"/>
</dbReference>
<dbReference type="GeneID" id="64599574"/>
<accession>A0A9P7DST3</accession>
<evidence type="ECO:0000256" key="1">
    <source>
        <dbReference type="ARBA" id="ARBA00004123"/>
    </source>
</evidence>
<evidence type="ECO:0000256" key="4">
    <source>
        <dbReference type="ARBA" id="ARBA00022801"/>
    </source>
</evidence>
<keyword evidence="6" id="KW-0460">Magnesium</keyword>
<evidence type="ECO:0000256" key="7">
    <source>
        <dbReference type="ARBA" id="ARBA00023242"/>
    </source>
</evidence>
<comment type="subcellular location">
    <subcellularLocation>
        <location evidence="1">Nucleus</location>
    </subcellularLocation>
</comment>
<name>A0A9P7DST3_9AGAM</name>
<feature type="region of interest" description="Disordered" evidence="10">
    <location>
        <begin position="405"/>
        <end position="444"/>
    </location>
</feature>